<dbReference type="Proteomes" id="UP000069902">
    <property type="component" value="Chromosome cPNK"/>
</dbReference>
<comment type="function">
    <text evidence="8">Major component of the acid-resistance (AR) system allowing enteric pathogens to survive the acidic environment in the stomach. Exchanges extracellular arginine for its intracellular decarboxylation product agmatine (Agm) thereby expelling intracellular protons. Probably undergoes several conformational states in order to translocate the substrate across the membrane; keeps the substrate accessible to only 1 side of the membrane at a time by opening and closing 3 membrane-internal gates.</text>
</comment>
<dbReference type="InterPro" id="IPR002293">
    <property type="entry name" value="AA/rel_permease1"/>
</dbReference>
<feature type="transmembrane region" description="Helical" evidence="9">
    <location>
        <begin position="318"/>
        <end position="336"/>
    </location>
</feature>
<keyword evidence="4" id="KW-1003">Cell membrane</keyword>
<keyword evidence="5 9" id="KW-0812">Transmembrane</keyword>
<protein>
    <recommendedName>
        <fullName evidence="3">Arginine/agmatine antiporter</fullName>
    </recommendedName>
</protein>
<evidence type="ECO:0000256" key="6">
    <source>
        <dbReference type="ARBA" id="ARBA00022989"/>
    </source>
</evidence>
<organism evidence="10 11">
    <name type="scientific">Candidatus Protochlamydia naegleriophila</name>
    <dbReference type="NCBI Taxonomy" id="389348"/>
    <lineage>
        <taxon>Bacteria</taxon>
        <taxon>Pseudomonadati</taxon>
        <taxon>Chlamydiota</taxon>
        <taxon>Chlamydiia</taxon>
        <taxon>Parachlamydiales</taxon>
        <taxon>Parachlamydiaceae</taxon>
        <taxon>Candidatus Protochlamydia</taxon>
    </lineage>
</organism>
<feature type="transmembrane region" description="Helical" evidence="9">
    <location>
        <begin position="402"/>
        <end position="419"/>
    </location>
</feature>
<dbReference type="STRING" id="389348.PNK_1139"/>
<feature type="transmembrane region" description="Helical" evidence="9">
    <location>
        <begin position="377"/>
        <end position="396"/>
    </location>
</feature>
<dbReference type="Pfam" id="PF13520">
    <property type="entry name" value="AA_permease_2"/>
    <property type="match status" value="1"/>
</dbReference>
<dbReference type="KEGG" id="pnl:PNK_1139"/>
<comment type="similarity">
    <text evidence="2">Belongs to the amino acid-polyamine-organocation (APC) superfamily. Basic amino acid/polyamine antiporter (APA) (TC 2.A.3.2) family.</text>
</comment>
<evidence type="ECO:0000256" key="4">
    <source>
        <dbReference type="ARBA" id="ARBA00022475"/>
    </source>
</evidence>
<keyword evidence="11" id="KW-1185">Reference proteome</keyword>
<gene>
    <name evidence="10" type="ORF">PNK_1139</name>
</gene>
<dbReference type="PANTHER" id="PTHR42770">
    <property type="entry name" value="AMINO ACID TRANSPORTER-RELATED"/>
    <property type="match status" value="1"/>
</dbReference>
<evidence type="ECO:0000256" key="1">
    <source>
        <dbReference type="ARBA" id="ARBA00004651"/>
    </source>
</evidence>
<evidence type="ECO:0000256" key="5">
    <source>
        <dbReference type="ARBA" id="ARBA00022692"/>
    </source>
</evidence>
<dbReference type="RefSeq" id="WP_032125559.1">
    <property type="nucleotide sequence ID" value="NZ_LN879502.1"/>
</dbReference>
<dbReference type="InParanoid" id="A0A0U5JD97"/>
<evidence type="ECO:0000256" key="3">
    <source>
        <dbReference type="ARBA" id="ARBA00021069"/>
    </source>
</evidence>
<evidence type="ECO:0000256" key="2">
    <source>
        <dbReference type="ARBA" id="ARBA00008220"/>
    </source>
</evidence>
<dbReference type="InterPro" id="IPR050367">
    <property type="entry name" value="APC_superfamily"/>
</dbReference>
<feature type="transmembrane region" description="Helical" evidence="9">
    <location>
        <begin position="158"/>
        <end position="178"/>
    </location>
</feature>
<feature type="transmembrane region" description="Helical" evidence="9">
    <location>
        <begin position="9"/>
        <end position="31"/>
    </location>
</feature>
<dbReference type="PATRIC" id="fig|389348.3.peg.1256"/>
<dbReference type="Gene3D" id="1.20.1740.10">
    <property type="entry name" value="Amino acid/polyamine transporter I"/>
    <property type="match status" value="1"/>
</dbReference>
<proteinExistence type="inferred from homology"/>
<evidence type="ECO:0000256" key="8">
    <source>
        <dbReference type="ARBA" id="ARBA00045636"/>
    </source>
</evidence>
<dbReference type="PIRSF" id="PIRSF006060">
    <property type="entry name" value="AA_transporter"/>
    <property type="match status" value="1"/>
</dbReference>
<name>A0A0U5JD97_9BACT</name>
<evidence type="ECO:0000256" key="7">
    <source>
        <dbReference type="ARBA" id="ARBA00023136"/>
    </source>
</evidence>
<dbReference type="PANTHER" id="PTHR42770:SF18">
    <property type="entry name" value="ARGININE_AGMATINE ANTIPORTER"/>
    <property type="match status" value="1"/>
</dbReference>
<dbReference type="GO" id="GO:0005886">
    <property type="term" value="C:plasma membrane"/>
    <property type="evidence" value="ECO:0007669"/>
    <property type="project" value="UniProtKB-SubCell"/>
</dbReference>
<feature type="transmembrane region" description="Helical" evidence="9">
    <location>
        <begin position="126"/>
        <end position="146"/>
    </location>
</feature>
<evidence type="ECO:0000313" key="10">
    <source>
        <dbReference type="EMBL" id="CUI16756.1"/>
    </source>
</evidence>
<feature type="transmembrane region" description="Helical" evidence="9">
    <location>
        <begin position="93"/>
        <end position="114"/>
    </location>
</feature>
<sequence length="432" mass="46678">MTTDSKKMGLISVVLLGINGIIGSGIFLLPGKVFELAGHFSPFVYIFVTLLVLAIAWCFAQCAALFNRNGGAYVYAKEAFGNFIGFEIGFMRWIVGIMGWAALIVGFVTALSSVWPQALEEPVRSILILGLIGALILFNIAGTRALKHLNNVITVAKLLPLLFFILVGVFYMQQLHFIESVPSEWDSTSFGGAAIIIFYAFGGFETLVVAAGEMRNPTKNLPIAVMTVISFCSLLYFVIQMIATGILGPALSESSAPLADAGEQIFGMPGRWLVTLTMLVSIGGVNISASFIIPRSGVALAEDRMIPKWIAETNRSGAPIWAILITTGFTAIAALSGNFAQLAAISVVSRFAQYGATCVAVMVLYQRREIPVTPFKKVLLTVIPLLALTGLFWMALQATPSQLYWGLGALIPGIPLYLLQKRRQNRVVQIAN</sequence>
<feature type="transmembrane region" description="Helical" evidence="9">
    <location>
        <begin position="272"/>
        <end position="297"/>
    </location>
</feature>
<dbReference type="FunCoup" id="A0A0U5JD97">
    <property type="interactions" value="71"/>
</dbReference>
<evidence type="ECO:0000256" key="9">
    <source>
        <dbReference type="SAM" id="Phobius"/>
    </source>
</evidence>
<feature type="transmembrane region" description="Helical" evidence="9">
    <location>
        <begin position="190"/>
        <end position="211"/>
    </location>
</feature>
<reference evidence="11" key="1">
    <citation type="submission" date="2015-09" db="EMBL/GenBank/DDBJ databases">
        <authorList>
            <person name="Bertelli C."/>
        </authorList>
    </citation>
    <scope>NUCLEOTIDE SEQUENCE [LARGE SCALE GENOMIC DNA]</scope>
    <source>
        <strain evidence="11">KNic</strain>
    </source>
</reference>
<evidence type="ECO:0000313" key="11">
    <source>
        <dbReference type="Proteomes" id="UP000069902"/>
    </source>
</evidence>
<feature type="transmembrane region" description="Helical" evidence="9">
    <location>
        <begin position="223"/>
        <end position="252"/>
    </location>
</feature>
<dbReference type="GO" id="GO:0022857">
    <property type="term" value="F:transmembrane transporter activity"/>
    <property type="evidence" value="ECO:0007669"/>
    <property type="project" value="InterPro"/>
</dbReference>
<dbReference type="AlphaFoldDB" id="A0A0U5JD97"/>
<feature type="transmembrane region" description="Helical" evidence="9">
    <location>
        <begin position="342"/>
        <end position="365"/>
    </location>
</feature>
<keyword evidence="6 9" id="KW-1133">Transmembrane helix</keyword>
<feature type="transmembrane region" description="Helical" evidence="9">
    <location>
        <begin position="43"/>
        <end position="66"/>
    </location>
</feature>
<dbReference type="EMBL" id="LN879502">
    <property type="protein sequence ID" value="CUI16756.1"/>
    <property type="molecule type" value="Genomic_DNA"/>
</dbReference>
<keyword evidence="7 9" id="KW-0472">Membrane</keyword>
<accession>A0A0U5JD97</accession>
<comment type="subcellular location">
    <subcellularLocation>
        <location evidence="1">Cell membrane</location>
        <topology evidence="1">Multi-pass membrane protein</topology>
    </subcellularLocation>
</comment>